<organism evidence="1 2">
    <name type="scientific">Emergomyces africanus</name>
    <dbReference type="NCBI Taxonomy" id="1955775"/>
    <lineage>
        <taxon>Eukaryota</taxon>
        <taxon>Fungi</taxon>
        <taxon>Dikarya</taxon>
        <taxon>Ascomycota</taxon>
        <taxon>Pezizomycotina</taxon>
        <taxon>Eurotiomycetes</taxon>
        <taxon>Eurotiomycetidae</taxon>
        <taxon>Onygenales</taxon>
        <taxon>Ajellomycetaceae</taxon>
        <taxon>Emergomyces</taxon>
    </lineage>
</organism>
<gene>
    <name evidence="1" type="ORF">ACJ72_06444</name>
</gene>
<dbReference type="AlphaFoldDB" id="A0A1B7NR17"/>
<comment type="caution">
    <text evidence="1">The sequence shown here is derived from an EMBL/GenBank/DDBJ whole genome shotgun (WGS) entry which is preliminary data.</text>
</comment>
<dbReference type="Proteomes" id="UP000091918">
    <property type="component" value="Unassembled WGS sequence"/>
</dbReference>
<proteinExistence type="predicted"/>
<feature type="non-terminal residue" evidence="1">
    <location>
        <position position="1"/>
    </location>
</feature>
<protein>
    <submittedName>
        <fullName evidence="1">Uncharacterized protein</fullName>
    </submittedName>
</protein>
<evidence type="ECO:0000313" key="1">
    <source>
        <dbReference type="EMBL" id="OAX79239.1"/>
    </source>
</evidence>
<sequence length="65" mass="7190">IPGTSISVSAFSFRVNYTTETKGNPLRPDKIREWTTLPPGVVACMEGSFCNGLCFGRIFLILEHN</sequence>
<accession>A0A1B7NR17</accession>
<evidence type="ECO:0000313" key="2">
    <source>
        <dbReference type="Proteomes" id="UP000091918"/>
    </source>
</evidence>
<reference evidence="1 2" key="1">
    <citation type="submission" date="2015-07" db="EMBL/GenBank/DDBJ databases">
        <title>Emmonsia species relationships and genome sequence.</title>
        <authorList>
            <person name="Cuomo C.A."/>
            <person name="Schwartz I.S."/>
            <person name="Kenyon C."/>
            <person name="de Hoog G.S."/>
            <person name="Govender N.P."/>
            <person name="Botha A."/>
            <person name="Moreno L."/>
            <person name="de Vries M."/>
            <person name="Munoz J.F."/>
            <person name="Stielow J.B."/>
        </authorList>
    </citation>
    <scope>NUCLEOTIDE SEQUENCE [LARGE SCALE GENOMIC DNA]</scope>
    <source>
        <strain evidence="1 2">CBS 136260</strain>
    </source>
</reference>
<name>A0A1B7NR17_9EURO</name>
<dbReference type="EMBL" id="LGUA01001099">
    <property type="protein sequence ID" value="OAX79239.1"/>
    <property type="molecule type" value="Genomic_DNA"/>
</dbReference>
<keyword evidence="2" id="KW-1185">Reference proteome</keyword>